<feature type="domain" description="HIT" evidence="8">
    <location>
        <begin position="221"/>
        <end position="328"/>
    </location>
</feature>
<evidence type="ECO:0000256" key="1">
    <source>
        <dbReference type="ARBA" id="ARBA00022741"/>
    </source>
</evidence>
<dbReference type="PANTHER" id="PTHR46243:SF1">
    <property type="entry name" value="BIS(5'-ADENOSYL)-TRIPHOSPHATASE"/>
    <property type="match status" value="1"/>
</dbReference>
<dbReference type="PROSITE" id="PS51084">
    <property type="entry name" value="HIT_2"/>
    <property type="match status" value="1"/>
</dbReference>
<dbReference type="PANTHER" id="PTHR46243">
    <property type="entry name" value="BIS(5'-ADENOSYL)-TRIPHOSPHATASE"/>
    <property type="match status" value="1"/>
</dbReference>
<feature type="short sequence motif" description="Histidine triad motif" evidence="5">
    <location>
        <begin position="313"/>
        <end position="317"/>
    </location>
</feature>
<feature type="region of interest" description="Disordered" evidence="7">
    <location>
        <begin position="26"/>
        <end position="69"/>
    </location>
</feature>
<keyword evidence="2 6" id="KW-0378">Hydrolase</keyword>
<comment type="cofactor">
    <cofactor evidence="6">
        <name>Mn(2+)</name>
        <dbReference type="ChEBI" id="CHEBI:29035"/>
    </cofactor>
</comment>
<dbReference type="InterPro" id="IPR039383">
    <property type="entry name" value="FHIT"/>
</dbReference>
<reference evidence="9 10" key="1">
    <citation type="journal article" date="2018" name="BMC Genomics">
        <title>Genomic evidence for intraspecific hybridization in a clonal and extremely halotolerant yeast.</title>
        <authorList>
            <person name="Gostincar C."/>
            <person name="Stajich J.E."/>
            <person name="Zupancic J."/>
            <person name="Zalar P."/>
            <person name="Gunde-Cimerman N."/>
        </authorList>
    </citation>
    <scope>NUCLEOTIDE SEQUENCE [LARGE SCALE GENOMIC DNA]</scope>
    <source>
        <strain evidence="9 10">EXF-2788</strain>
    </source>
</reference>
<evidence type="ECO:0000313" key="9">
    <source>
        <dbReference type="EMBL" id="RMY84484.1"/>
    </source>
</evidence>
<evidence type="ECO:0000256" key="5">
    <source>
        <dbReference type="PROSITE-ProRule" id="PRU00464"/>
    </source>
</evidence>
<feature type="compositionally biased region" description="Pro residues" evidence="7">
    <location>
        <begin position="36"/>
        <end position="49"/>
    </location>
</feature>
<feature type="binding site" evidence="4">
    <location>
        <position position="246"/>
    </location>
    <ligand>
        <name>substrate</name>
    </ligand>
</feature>
<dbReference type="Gene3D" id="3.30.428.10">
    <property type="entry name" value="HIT-like"/>
    <property type="match status" value="1"/>
</dbReference>
<feature type="region of interest" description="Disordered" evidence="7">
    <location>
        <begin position="341"/>
        <end position="396"/>
    </location>
</feature>
<evidence type="ECO:0000256" key="7">
    <source>
        <dbReference type="SAM" id="MobiDB-lite"/>
    </source>
</evidence>
<dbReference type="AlphaFoldDB" id="A0A3M7F804"/>
<gene>
    <name evidence="9" type="ORF">D0861_06932</name>
</gene>
<dbReference type="Proteomes" id="UP000268823">
    <property type="component" value="Unassembled WGS sequence"/>
</dbReference>
<evidence type="ECO:0000259" key="8">
    <source>
        <dbReference type="PROSITE" id="PS51084"/>
    </source>
</evidence>
<organism evidence="9 10">
    <name type="scientific">Hortaea werneckii</name>
    <name type="common">Black yeast</name>
    <name type="synonym">Cladosporium werneckii</name>
    <dbReference type="NCBI Taxonomy" id="91943"/>
    <lineage>
        <taxon>Eukaryota</taxon>
        <taxon>Fungi</taxon>
        <taxon>Dikarya</taxon>
        <taxon>Ascomycota</taxon>
        <taxon>Pezizomycotina</taxon>
        <taxon>Dothideomycetes</taxon>
        <taxon>Dothideomycetidae</taxon>
        <taxon>Mycosphaerellales</taxon>
        <taxon>Teratosphaeriaceae</taxon>
        <taxon>Hortaea</taxon>
    </lineage>
</organism>
<feature type="compositionally biased region" description="Polar residues" evidence="7">
    <location>
        <begin position="55"/>
        <end position="64"/>
    </location>
</feature>
<proteinExistence type="predicted"/>
<evidence type="ECO:0000256" key="3">
    <source>
        <dbReference type="PIRSR" id="PIRSR639383-1"/>
    </source>
</evidence>
<dbReference type="SUPFAM" id="SSF54197">
    <property type="entry name" value="HIT-like"/>
    <property type="match status" value="1"/>
</dbReference>
<dbReference type="VEuPathDB" id="FungiDB:BTJ68_02217"/>
<dbReference type="InterPro" id="IPR051884">
    <property type="entry name" value="Bis(5'-adenosyl)-TPase_reg"/>
</dbReference>
<feature type="binding site" evidence="4">
    <location>
        <position position="302"/>
    </location>
    <ligand>
        <name>substrate</name>
    </ligand>
</feature>
<feature type="binding site" evidence="4">
    <location>
        <begin position="308"/>
        <end position="311"/>
    </location>
    <ligand>
        <name>substrate</name>
    </ligand>
</feature>
<dbReference type="GO" id="GO:0000166">
    <property type="term" value="F:nucleotide binding"/>
    <property type="evidence" value="ECO:0007669"/>
    <property type="project" value="UniProtKB-KW"/>
</dbReference>
<feature type="binding site" evidence="4">
    <location>
        <position position="317"/>
    </location>
    <ligand>
        <name>substrate</name>
    </ligand>
</feature>
<evidence type="ECO:0000256" key="2">
    <source>
        <dbReference type="ARBA" id="ARBA00022801"/>
    </source>
</evidence>
<feature type="active site" description="Tele-AMP-histidine intermediate" evidence="3">
    <location>
        <position position="315"/>
    </location>
</feature>
<evidence type="ECO:0000256" key="6">
    <source>
        <dbReference type="RuleBase" id="RU366076"/>
    </source>
</evidence>
<accession>A0A3M7F804</accession>
<comment type="caution">
    <text evidence="9">The sequence shown here is derived from an EMBL/GenBank/DDBJ whole genome shotgun (WGS) entry which is preliminary data.</text>
</comment>
<dbReference type="GO" id="GO:0047710">
    <property type="term" value="F:bis(5'-adenosyl)-triphosphatase activity"/>
    <property type="evidence" value="ECO:0007669"/>
    <property type="project" value="UniProtKB-UniRule"/>
</dbReference>
<feature type="compositionally biased region" description="Low complexity" evidence="7">
    <location>
        <begin position="349"/>
        <end position="358"/>
    </location>
</feature>
<evidence type="ECO:0000256" key="4">
    <source>
        <dbReference type="PIRSR" id="PIRSR639383-2"/>
    </source>
</evidence>
<keyword evidence="1 6" id="KW-0547">Nucleotide-binding</keyword>
<dbReference type="InterPro" id="IPR036265">
    <property type="entry name" value="HIT-like_sf"/>
</dbReference>
<evidence type="ECO:0000313" key="10">
    <source>
        <dbReference type="Proteomes" id="UP000268823"/>
    </source>
</evidence>
<feature type="compositionally biased region" description="Basic and acidic residues" evidence="7">
    <location>
        <begin position="365"/>
        <end position="396"/>
    </location>
</feature>
<dbReference type="EC" id="3.6.1.29" evidence="6"/>
<dbReference type="Pfam" id="PF01230">
    <property type="entry name" value="HIT"/>
    <property type="match status" value="1"/>
</dbReference>
<dbReference type="EMBL" id="QWIR01000152">
    <property type="protein sequence ID" value="RMY84484.1"/>
    <property type="molecule type" value="Genomic_DNA"/>
</dbReference>
<dbReference type="OrthoDB" id="680339at2759"/>
<sequence length="396" mass="43080">MRLSWSYIDQQEGPYSFPSLPASFIARSPSTSTHHPSPPLVPSPKPPTAAPGHSFTANSHSSSPKLPGCNHTALTPAALASLSSSLVTAGGVMTDRLVALGSGSCEGEATVLWDVCPTVMELQPGLSGMAGKERRRYQAKILWPNLAVLEEAPATAKVGELKKVRAAACMVVGLSGMAWAREKDDGSGNGRGKNIGECMDCVGRPMSAQDQPQDMSSLAGRMINFGKFNVTSQVFHKTSHSFALVNLKPLLPGHILVCPLAVKPHLSDLTKDEVADLFLTVTRVQRTLKRVYRAEAFNVAVQDGEAAGQSVPHVHCHVIPRVTGDPGGGDKVHEWLEGEEGNVGRHQQEQQQQQQERQAGQWANDEERKPRSMEEMEKEARWLREEMEKDEKESML</sequence>
<dbReference type="CDD" id="cd01275">
    <property type="entry name" value="FHIT"/>
    <property type="match status" value="1"/>
</dbReference>
<protein>
    <recommendedName>
        <fullName evidence="6">Bis(5'-adenosyl)-triphosphatase</fullName>
        <ecNumber evidence="6">3.6.1.29</ecNumber>
    </recommendedName>
</protein>
<feature type="compositionally biased region" description="Low complexity" evidence="7">
    <location>
        <begin position="26"/>
        <end position="35"/>
    </location>
</feature>
<name>A0A3M7F804_HORWE</name>
<comment type="catalytic activity">
    <reaction evidence="6">
        <text>P(1),P(3)-bis(5'-adenosyl) triphosphate + H2O = AMP + ADP + 2 H(+)</text>
        <dbReference type="Rhea" id="RHEA:13893"/>
        <dbReference type="ChEBI" id="CHEBI:15377"/>
        <dbReference type="ChEBI" id="CHEBI:15378"/>
        <dbReference type="ChEBI" id="CHEBI:58529"/>
        <dbReference type="ChEBI" id="CHEBI:456215"/>
        <dbReference type="ChEBI" id="CHEBI:456216"/>
        <dbReference type="EC" id="3.6.1.29"/>
    </reaction>
</comment>
<dbReference type="FunFam" id="3.30.428.10:FF:000011">
    <property type="entry name" value="Fragile histidine triad"/>
    <property type="match status" value="1"/>
</dbReference>
<dbReference type="InterPro" id="IPR011146">
    <property type="entry name" value="HIT-like"/>
</dbReference>